<dbReference type="InterPro" id="IPR008953">
    <property type="entry name" value="Fe_hydrogenase_HydB"/>
</dbReference>
<dbReference type="SUPFAM" id="SSF48674">
    <property type="entry name" value="Fe-only hydrogenase smaller subunit"/>
    <property type="match status" value="1"/>
</dbReference>
<dbReference type="Gene3D" id="4.10.260.20">
    <property type="entry name" value="Iron hydrogenase, small subunit"/>
    <property type="match status" value="1"/>
</dbReference>
<reference evidence="2 3" key="1">
    <citation type="submission" date="2024-03" db="EMBL/GenBank/DDBJ databases">
        <title>Mouse gut bacterial collection (mGBC) of GemPharmatech.</title>
        <authorList>
            <person name="He Y."/>
            <person name="Dong L."/>
            <person name="Wu D."/>
            <person name="Gao X."/>
            <person name="Lin Z."/>
        </authorList>
    </citation>
    <scope>NUCLEOTIDE SEQUENCE [LARGE SCALE GENOMIC DNA]</scope>
    <source>
        <strain evidence="2 3">32-10</strain>
    </source>
</reference>
<evidence type="ECO:0000259" key="1">
    <source>
        <dbReference type="Pfam" id="PF02256"/>
    </source>
</evidence>
<dbReference type="InterPro" id="IPR036991">
    <property type="entry name" value="Fe_hydrogenase_ssu_sf"/>
</dbReference>
<evidence type="ECO:0000313" key="3">
    <source>
        <dbReference type="Proteomes" id="UP001565219"/>
    </source>
</evidence>
<dbReference type="InterPro" id="IPR003149">
    <property type="entry name" value="Fe_hydrogenase_ssu"/>
</dbReference>
<comment type="caution">
    <text evidence="2">The sequence shown here is derived from an EMBL/GenBank/DDBJ whole genome shotgun (WGS) entry which is preliminary data.</text>
</comment>
<keyword evidence="3" id="KW-1185">Reference proteome</keyword>
<dbReference type="Proteomes" id="UP001565219">
    <property type="component" value="Unassembled WGS sequence"/>
</dbReference>
<dbReference type="Pfam" id="PF02256">
    <property type="entry name" value="Fe_hyd_SSU"/>
    <property type="match status" value="1"/>
</dbReference>
<name>A0ABV4DDY5_9FIRM</name>
<dbReference type="EMBL" id="JBCLTR010000003">
    <property type="protein sequence ID" value="MEY8632752.1"/>
    <property type="molecule type" value="Genomic_DNA"/>
</dbReference>
<accession>A0ABV4DDY5</accession>
<organism evidence="2 3">
    <name type="scientific">Anaerostipes hominis</name>
    <name type="common">ex Lee et al. 2021</name>
    <dbReference type="NCBI Taxonomy" id="2025494"/>
    <lineage>
        <taxon>Bacteria</taxon>
        <taxon>Bacillati</taxon>
        <taxon>Bacillota</taxon>
        <taxon>Clostridia</taxon>
        <taxon>Lachnospirales</taxon>
        <taxon>Lachnospiraceae</taxon>
        <taxon>Anaerostipes</taxon>
    </lineage>
</organism>
<dbReference type="RefSeq" id="WP_334298281.1">
    <property type="nucleotide sequence ID" value="NZ_BAABXW010000001.1"/>
</dbReference>
<evidence type="ECO:0000313" key="2">
    <source>
        <dbReference type="EMBL" id="MEY8632752.1"/>
    </source>
</evidence>
<gene>
    <name evidence="2" type="ORF">AALG99_04265</name>
</gene>
<feature type="domain" description="Iron hydrogenase small subunit" evidence="1">
    <location>
        <begin position="2"/>
        <end position="26"/>
    </location>
</feature>
<proteinExistence type="predicted"/>
<sequence>MSHENEQIKRLYEEFYVEPLSELAEQRGTVPFFQFCWRIRG</sequence>
<protein>
    <submittedName>
        <fullName evidence="2">Iron hydrogenase small subunit</fullName>
    </submittedName>
</protein>